<protein>
    <submittedName>
        <fullName evidence="1">Uncharacterized protein</fullName>
    </submittedName>
</protein>
<name>A0A8S5QSW2_9CAUD</name>
<proteinExistence type="predicted"/>
<evidence type="ECO:0000313" key="1">
    <source>
        <dbReference type="EMBL" id="DAE22294.1"/>
    </source>
</evidence>
<sequence>MWSTVKISKRVKSIKNKMIYDLIICKMIEIGFCVNSSDRLVIQNEYGILAYLQLADGSEYWWCDDGICFMRIGESRDRMLRYEPLDIGK</sequence>
<organism evidence="1">
    <name type="scientific">Siphoviridae sp. ctETl1</name>
    <dbReference type="NCBI Taxonomy" id="2826207"/>
    <lineage>
        <taxon>Viruses</taxon>
        <taxon>Duplodnaviria</taxon>
        <taxon>Heunggongvirae</taxon>
        <taxon>Uroviricota</taxon>
        <taxon>Caudoviricetes</taxon>
    </lineage>
</organism>
<reference evidence="1" key="1">
    <citation type="journal article" date="2021" name="Proc. Natl. Acad. Sci. U.S.A.">
        <title>A Catalog of Tens of Thousands of Viruses from Human Metagenomes Reveals Hidden Associations with Chronic Diseases.</title>
        <authorList>
            <person name="Tisza M.J."/>
            <person name="Buck C.B."/>
        </authorList>
    </citation>
    <scope>NUCLEOTIDE SEQUENCE</scope>
    <source>
        <strain evidence="1">CtETl1</strain>
    </source>
</reference>
<dbReference type="EMBL" id="BK015731">
    <property type="protein sequence ID" value="DAE22294.1"/>
    <property type="molecule type" value="Genomic_DNA"/>
</dbReference>
<accession>A0A8S5QSW2</accession>